<dbReference type="Proteomes" id="UP000009234">
    <property type="component" value="Chromosome"/>
</dbReference>
<reference evidence="1 2" key="2">
    <citation type="journal article" date="2012" name="Stand. Genomic Sci.">
        <title>Complete genome sequence of the sulfate-reducing firmicute Desulfotomaculum ruminis type strain (DL(T)).</title>
        <authorList>
            <person name="Spring S."/>
            <person name="Visser M."/>
            <person name="Lu M."/>
            <person name="Copeland A."/>
            <person name="Lapidus A."/>
            <person name="Lucas S."/>
            <person name="Cheng J.F."/>
            <person name="Han C."/>
            <person name="Tapia R."/>
            <person name="Goodwin L.A."/>
            <person name="Pitluck S."/>
            <person name="Ivanova N."/>
            <person name="Land M."/>
            <person name="Hauser L."/>
            <person name="Larimer F."/>
            <person name="Rohde M."/>
            <person name="Goker M."/>
            <person name="Detter J.C."/>
            <person name="Kyrpides N.C."/>
            <person name="Woyke T."/>
            <person name="Schaap P.J."/>
            <person name="Plugge C.M."/>
            <person name="Muyzer G."/>
            <person name="Kuever J."/>
            <person name="Pereira I.A."/>
            <person name="Parshina S.N."/>
            <person name="Bernier-Latmani R."/>
            <person name="Stams A.J."/>
            <person name="Klenk H.P."/>
        </authorList>
    </citation>
    <scope>NUCLEOTIDE SEQUENCE [LARGE SCALE GENOMIC DNA]</scope>
    <source>
        <strain evidence="2">ATCC 23193 / DSM 2154 / NCIB 8452 / DL</strain>
    </source>
</reference>
<dbReference type="eggNOG" id="ENOG5032UST">
    <property type="taxonomic scope" value="Bacteria"/>
</dbReference>
<proteinExistence type="predicted"/>
<dbReference type="HOGENOM" id="CLU_119912_0_0_9"/>
<evidence type="ECO:0000313" key="1">
    <source>
        <dbReference type="EMBL" id="AEG59156.1"/>
    </source>
</evidence>
<dbReference type="Pfam" id="PF19991">
    <property type="entry name" value="HMA_2"/>
    <property type="match status" value="1"/>
</dbReference>
<dbReference type="AlphaFoldDB" id="F6DJU2"/>
<evidence type="ECO:0000313" key="2">
    <source>
        <dbReference type="Proteomes" id="UP000009234"/>
    </source>
</evidence>
<protein>
    <submittedName>
        <fullName evidence="1">Uncharacterized protein</fullName>
    </submittedName>
</protein>
<dbReference type="KEGG" id="dru:Desru_0879"/>
<accession>F6DJU2</accession>
<name>F6DJU2_DESRL</name>
<keyword evidence="2" id="KW-1185">Reference proteome</keyword>
<organism evidence="1 2">
    <name type="scientific">Desulforamulus ruminis (strain ATCC 23193 / DSM 2154 / NCIMB 8452 / DL)</name>
    <name type="common">Desulfotomaculum ruminis</name>
    <dbReference type="NCBI Taxonomy" id="696281"/>
    <lineage>
        <taxon>Bacteria</taxon>
        <taxon>Bacillati</taxon>
        <taxon>Bacillota</taxon>
        <taxon>Clostridia</taxon>
        <taxon>Eubacteriales</taxon>
        <taxon>Peptococcaceae</taxon>
        <taxon>Desulforamulus</taxon>
    </lineage>
</organism>
<dbReference type="EMBL" id="CP002780">
    <property type="protein sequence ID" value="AEG59156.1"/>
    <property type="molecule type" value="Genomic_DNA"/>
</dbReference>
<dbReference type="OrthoDB" id="9787563at2"/>
<dbReference type="RefSeq" id="WP_013840927.1">
    <property type="nucleotide sequence ID" value="NC_015589.1"/>
</dbReference>
<dbReference type="STRING" id="696281.Desru_0879"/>
<reference evidence="2" key="1">
    <citation type="submission" date="2011-05" db="EMBL/GenBank/DDBJ databases">
        <title>Complete sequence of Desulfotomaculum ruminis DSM 2154.</title>
        <authorList>
            <person name="Lucas S."/>
            <person name="Copeland A."/>
            <person name="Lapidus A."/>
            <person name="Cheng J.-F."/>
            <person name="Goodwin L."/>
            <person name="Pitluck S."/>
            <person name="Lu M."/>
            <person name="Detter J.C."/>
            <person name="Han C."/>
            <person name="Tapia R."/>
            <person name="Land M."/>
            <person name="Hauser L."/>
            <person name="Kyrpides N."/>
            <person name="Ivanova N."/>
            <person name="Mikhailova N."/>
            <person name="Pagani I."/>
            <person name="Stams A.J.M."/>
            <person name="Plugge C.M."/>
            <person name="Muyzer G."/>
            <person name="Kuever J."/>
            <person name="Parshina S.N."/>
            <person name="Ivanova A.E."/>
            <person name="Nazina T.N."/>
            <person name="Brambilla E."/>
            <person name="Spring S."/>
            <person name="Klenk H.-P."/>
            <person name="Woyke T."/>
        </authorList>
    </citation>
    <scope>NUCLEOTIDE SEQUENCE [LARGE SCALE GENOMIC DNA]</scope>
    <source>
        <strain evidence="2">ATCC 23193 / DSM 2154 / NCIB 8452 / DL</strain>
    </source>
</reference>
<gene>
    <name evidence="1" type="ordered locus">Desru_0879</name>
</gene>
<sequence>MSYMAGLAVGTLMAEQLRKAGGNGGIKLVHRTAGRRRYHDPRLKWDDQYAKKVEGYFKTVQGVNRFTINRITGSLVINYHCSEEFVNHLMKDKIFFPRAGKLRKRIQGMFGHMNVGVYKRTDGFLDFPTSLAGVFLILGLRKALRLKQWPSGPQMMWWSYNLMKKAH</sequence>